<dbReference type="OrthoDB" id="8062037at2759"/>
<feature type="non-terminal residue" evidence="5">
    <location>
        <position position="1"/>
    </location>
</feature>
<dbReference type="AlphaFoldDB" id="A0A2S4VDP1"/>
<protein>
    <recommendedName>
        <fullName evidence="4">Zinc finger C3HC4 RING-type domain-containing protein</fullName>
    </recommendedName>
</protein>
<evidence type="ECO:0000256" key="3">
    <source>
        <dbReference type="ARBA" id="ARBA00022833"/>
    </source>
</evidence>
<dbReference type="Gene3D" id="3.30.40.10">
    <property type="entry name" value="Zinc/RING finger domain, C3HC4 (zinc finger)"/>
    <property type="match status" value="1"/>
</dbReference>
<comment type="caution">
    <text evidence="5">The sequence shown here is derived from an EMBL/GenBank/DDBJ whole genome shotgun (WGS) entry which is preliminary data.</text>
</comment>
<dbReference type="InterPro" id="IPR018957">
    <property type="entry name" value="Znf_C3HC4_RING-type"/>
</dbReference>
<reference evidence="5 6" key="1">
    <citation type="submission" date="2017-12" db="EMBL/GenBank/DDBJ databases">
        <title>Gene loss provides genomic basis for host adaptation in cereal stripe rust fungi.</title>
        <authorList>
            <person name="Xia C."/>
        </authorList>
    </citation>
    <scope>NUCLEOTIDE SEQUENCE [LARGE SCALE GENOMIC DNA]</scope>
    <source>
        <strain evidence="5 6">93TX-2</strain>
    </source>
</reference>
<accession>A0A2S4VDP1</accession>
<dbReference type="EMBL" id="PKSM01000145">
    <property type="protein sequence ID" value="POW07634.1"/>
    <property type="molecule type" value="Genomic_DNA"/>
</dbReference>
<evidence type="ECO:0000313" key="5">
    <source>
        <dbReference type="EMBL" id="POW07634.1"/>
    </source>
</evidence>
<keyword evidence="1" id="KW-0479">Metal-binding</keyword>
<dbReference type="SUPFAM" id="SSF57850">
    <property type="entry name" value="RING/U-box"/>
    <property type="match status" value="1"/>
</dbReference>
<evidence type="ECO:0000259" key="4">
    <source>
        <dbReference type="Pfam" id="PF00097"/>
    </source>
</evidence>
<dbReference type="VEuPathDB" id="FungiDB:PSHT_09884"/>
<keyword evidence="3" id="KW-0862">Zinc</keyword>
<sequence>IETVLLNGDDLVTIGQILSPCNIVDALNLRIEKTNINDAHYRLPSLPQTNNIHAVNNFINSSRIFPPSFMTRLLLIILLQSHLMVPQISGAIPPRYLTGSRVIAHESVGEDPMYKSHLGKASFRALSSQSDHEQEGIQLREIVIHNSKGESIEITNKSIASSSKNQERSHCPICLKEFTTEVKSDQLHTWKKCKHNFCNPCIVPCGDTNPVGLFCGGLSDLVDQGPGAEADEIRAFGSLAHRIHEPC</sequence>
<keyword evidence="6" id="KW-1185">Reference proteome</keyword>
<organism evidence="5 6">
    <name type="scientific">Puccinia striiformis</name>
    <dbReference type="NCBI Taxonomy" id="27350"/>
    <lineage>
        <taxon>Eukaryota</taxon>
        <taxon>Fungi</taxon>
        <taxon>Dikarya</taxon>
        <taxon>Basidiomycota</taxon>
        <taxon>Pucciniomycotina</taxon>
        <taxon>Pucciniomycetes</taxon>
        <taxon>Pucciniales</taxon>
        <taxon>Pucciniaceae</taxon>
        <taxon>Puccinia</taxon>
    </lineage>
</organism>
<keyword evidence="2" id="KW-0863">Zinc-finger</keyword>
<dbReference type="GO" id="GO:0008270">
    <property type="term" value="F:zinc ion binding"/>
    <property type="evidence" value="ECO:0007669"/>
    <property type="project" value="UniProtKB-KW"/>
</dbReference>
<evidence type="ECO:0000256" key="1">
    <source>
        <dbReference type="ARBA" id="ARBA00022723"/>
    </source>
</evidence>
<dbReference type="Pfam" id="PF00097">
    <property type="entry name" value="zf-C3HC4"/>
    <property type="match status" value="1"/>
</dbReference>
<proteinExistence type="predicted"/>
<gene>
    <name evidence="5" type="ORF">PSHT_09884</name>
</gene>
<name>A0A2S4VDP1_9BASI</name>
<feature type="domain" description="Zinc finger C3HC4 RING-type" evidence="4">
    <location>
        <begin position="171"/>
        <end position="211"/>
    </location>
</feature>
<reference evidence="6" key="3">
    <citation type="journal article" date="2018" name="Mol. Plant Microbe Interact.">
        <title>Genome sequence resources for the wheat stripe rust pathogen (Puccinia striiformis f. sp. tritici) and the barley stripe rust pathogen (Puccinia striiformis f. sp. hordei).</title>
        <authorList>
            <person name="Xia C."/>
            <person name="Wang M."/>
            <person name="Yin C."/>
            <person name="Cornejo O.E."/>
            <person name="Hulbert S.H."/>
            <person name="Chen X."/>
        </authorList>
    </citation>
    <scope>NUCLEOTIDE SEQUENCE [LARGE SCALE GENOMIC DNA]</scope>
    <source>
        <strain evidence="6">93TX-2</strain>
    </source>
</reference>
<reference evidence="6" key="2">
    <citation type="journal article" date="2018" name="BMC Genomics">
        <title>Genomic insights into host adaptation between the wheat stripe rust pathogen (Puccinia striiformis f. sp. tritici) and the barley stripe rust pathogen (Puccinia striiformis f. sp. hordei).</title>
        <authorList>
            <person name="Xia C."/>
            <person name="Wang M."/>
            <person name="Yin C."/>
            <person name="Cornejo O.E."/>
            <person name="Hulbert S.H."/>
            <person name="Chen X."/>
        </authorList>
    </citation>
    <scope>NUCLEOTIDE SEQUENCE [LARGE SCALE GENOMIC DNA]</scope>
    <source>
        <strain evidence="6">93TX-2</strain>
    </source>
</reference>
<dbReference type="PROSITE" id="PS00518">
    <property type="entry name" value="ZF_RING_1"/>
    <property type="match status" value="1"/>
</dbReference>
<dbReference type="InterPro" id="IPR013083">
    <property type="entry name" value="Znf_RING/FYVE/PHD"/>
</dbReference>
<dbReference type="InterPro" id="IPR017907">
    <property type="entry name" value="Znf_RING_CS"/>
</dbReference>
<dbReference type="VEuPathDB" id="FungiDB:PSTT_09506"/>
<evidence type="ECO:0000313" key="6">
    <source>
        <dbReference type="Proteomes" id="UP000238274"/>
    </source>
</evidence>
<evidence type="ECO:0000256" key="2">
    <source>
        <dbReference type="ARBA" id="ARBA00022771"/>
    </source>
</evidence>
<dbReference type="Proteomes" id="UP000238274">
    <property type="component" value="Unassembled WGS sequence"/>
</dbReference>